<dbReference type="InterPro" id="IPR050281">
    <property type="entry name" value="Flavin_monoamine_oxidase"/>
</dbReference>
<evidence type="ECO:0000256" key="1">
    <source>
        <dbReference type="SAM" id="MobiDB-lite"/>
    </source>
</evidence>
<dbReference type="Gene3D" id="3.50.50.60">
    <property type="entry name" value="FAD/NAD(P)-binding domain"/>
    <property type="match status" value="1"/>
</dbReference>
<feature type="region of interest" description="Disordered" evidence="1">
    <location>
        <begin position="493"/>
        <end position="514"/>
    </location>
</feature>
<evidence type="ECO:0000259" key="2">
    <source>
        <dbReference type="Pfam" id="PF01593"/>
    </source>
</evidence>
<comment type="caution">
    <text evidence="3">The sequence shown here is derived from an EMBL/GenBank/DDBJ whole genome shotgun (WGS) entry which is preliminary data.</text>
</comment>
<dbReference type="GeneID" id="59283635"/>
<dbReference type="EMBL" id="JACCJC010000004">
    <property type="protein sequence ID" value="KAF6240350.1"/>
    <property type="molecule type" value="Genomic_DNA"/>
</dbReference>
<protein>
    <recommendedName>
        <fullName evidence="2">Amine oxidase domain-containing protein</fullName>
    </recommendedName>
</protein>
<sequence length="514" mass="56764">MIRRVFPNGRIPHVCVVGAGISGLRCAEVLAQQGLKVTILEGRDRIGGRVHQFSQQGHLIDLGPNWIHGTDHNPILDLAERTHDTTFSPPEDAKPSLYDELGHLVEGQTAKKHSELVWEIISNAFRYSRENGPSIPPQSSLMDFFRSEVKGKGLNDVSSKLILQMARMWGDFVGEPIEKQSLRFFWLEECIEGENLFLASTYKSILDLIAKGALARADLQISTKVTSFKSNIQSGQPPSVTITTASNDTMNFDEVIVTCPLGWLKRNVTSFSPTLPSRITTAIEHISYGRLEKVYFTFPTAFWLSSNSTGTVTTFFSQFLPPTYASDQNPERWTTECVSLASLPGSCAHPTLLFYFHGPCAQHVTSLIQGLDPASKEYFSRLDAFFHPYYSLLPDYSSSSPDCKPSGIFVTNWQNDEFAGFGSYTTFQASDPAKDGEVQLDKDIEALREGCPERGIWFAGEHTAPFVALGTVTGAYWSGEGVAKRVAEVYGLSGGDESKQGSTGQPMRDELNEA</sequence>
<dbReference type="Proteomes" id="UP000578531">
    <property type="component" value="Unassembled WGS sequence"/>
</dbReference>
<dbReference type="AlphaFoldDB" id="A0A8H6G4R8"/>
<organism evidence="3 4">
    <name type="scientific">Letharia columbiana</name>
    <dbReference type="NCBI Taxonomy" id="112416"/>
    <lineage>
        <taxon>Eukaryota</taxon>
        <taxon>Fungi</taxon>
        <taxon>Dikarya</taxon>
        <taxon>Ascomycota</taxon>
        <taxon>Pezizomycotina</taxon>
        <taxon>Lecanoromycetes</taxon>
        <taxon>OSLEUM clade</taxon>
        <taxon>Lecanoromycetidae</taxon>
        <taxon>Lecanorales</taxon>
        <taxon>Lecanorineae</taxon>
        <taxon>Parmeliaceae</taxon>
        <taxon>Letharia</taxon>
    </lineage>
</organism>
<dbReference type="Gene3D" id="3.90.660.10">
    <property type="match status" value="1"/>
</dbReference>
<dbReference type="OrthoDB" id="5046242at2759"/>
<dbReference type="GO" id="GO:0050660">
    <property type="term" value="F:flavin adenine dinucleotide binding"/>
    <property type="evidence" value="ECO:0007669"/>
    <property type="project" value="TreeGrafter"/>
</dbReference>
<dbReference type="Pfam" id="PF01593">
    <property type="entry name" value="Amino_oxidase"/>
    <property type="match status" value="1"/>
</dbReference>
<dbReference type="InterPro" id="IPR002937">
    <property type="entry name" value="Amino_oxidase"/>
</dbReference>
<dbReference type="GO" id="GO:0016491">
    <property type="term" value="F:oxidoreductase activity"/>
    <property type="evidence" value="ECO:0007669"/>
    <property type="project" value="InterPro"/>
</dbReference>
<keyword evidence="4" id="KW-1185">Reference proteome</keyword>
<dbReference type="GO" id="GO:0006338">
    <property type="term" value="P:chromatin remodeling"/>
    <property type="evidence" value="ECO:0007669"/>
    <property type="project" value="TreeGrafter"/>
</dbReference>
<dbReference type="GO" id="GO:0003682">
    <property type="term" value="F:chromatin binding"/>
    <property type="evidence" value="ECO:0007669"/>
    <property type="project" value="TreeGrafter"/>
</dbReference>
<dbReference type="RefSeq" id="XP_037169619.1">
    <property type="nucleotide sequence ID" value="XM_037303897.1"/>
</dbReference>
<evidence type="ECO:0000313" key="4">
    <source>
        <dbReference type="Proteomes" id="UP000578531"/>
    </source>
</evidence>
<accession>A0A8H6G4R8</accession>
<dbReference type="PANTHER" id="PTHR10742">
    <property type="entry name" value="FLAVIN MONOAMINE OXIDASE"/>
    <property type="match status" value="1"/>
</dbReference>
<dbReference type="SUPFAM" id="SSF54373">
    <property type="entry name" value="FAD-linked reductases, C-terminal domain"/>
    <property type="match status" value="1"/>
</dbReference>
<reference evidence="3 4" key="1">
    <citation type="journal article" date="2020" name="Genomics">
        <title>Complete, high-quality genomes from long-read metagenomic sequencing of two wolf lichen thalli reveals enigmatic genome architecture.</title>
        <authorList>
            <person name="McKenzie S.K."/>
            <person name="Walston R.F."/>
            <person name="Allen J.L."/>
        </authorList>
    </citation>
    <scope>NUCLEOTIDE SEQUENCE [LARGE SCALE GENOMIC DNA]</scope>
    <source>
        <strain evidence="3">WasteWater2</strain>
    </source>
</reference>
<feature type="domain" description="Amine oxidase" evidence="2">
    <location>
        <begin position="21"/>
        <end position="486"/>
    </location>
</feature>
<gene>
    <name evidence="3" type="ORF">HO173_001961</name>
</gene>
<proteinExistence type="predicted"/>
<dbReference type="InterPro" id="IPR036188">
    <property type="entry name" value="FAD/NAD-bd_sf"/>
</dbReference>
<name>A0A8H6G4R8_9LECA</name>
<dbReference type="SUPFAM" id="SSF51905">
    <property type="entry name" value="FAD/NAD(P)-binding domain"/>
    <property type="match status" value="1"/>
</dbReference>
<dbReference type="PANTHER" id="PTHR10742:SF414">
    <property type="entry name" value="CONTAINING AMINE OXIDASE, PUTATIVE (AFU_ORTHOLOGUE AFUA_3G12150)-RELATED"/>
    <property type="match status" value="1"/>
</dbReference>
<dbReference type="PRINTS" id="PR00419">
    <property type="entry name" value="ADXRDTASE"/>
</dbReference>
<evidence type="ECO:0000313" key="3">
    <source>
        <dbReference type="EMBL" id="KAF6240350.1"/>
    </source>
</evidence>